<dbReference type="AlphaFoldDB" id="A0A2J7ZZN8"/>
<reference evidence="1 2" key="1">
    <citation type="journal article" date="2017" name="Mol. Biol. Evol.">
        <title>The 4-celled Tetrabaena socialis nuclear genome reveals the essential components for genetic control of cell number at the origin of multicellularity in the volvocine lineage.</title>
        <authorList>
            <person name="Featherston J."/>
            <person name="Arakaki Y."/>
            <person name="Hanschen E.R."/>
            <person name="Ferris P.J."/>
            <person name="Michod R.E."/>
            <person name="Olson B.J.S.C."/>
            <person name="Nozaki H."/>
            <person name="Durand P.M."/>
        </authorList>
    </citation>
    <scope>NUCLEOTIDE SEQUENCE [LARGE SCALE GENOMIC DNA]</scope>
    <source>
        <strain evidence="1 2">NIES-571</strain>
    </source>
</reference>
<keyword evidence="2" id="KW-1185">Reference proteome</keyword>
<organism evidence="1 2">
    <name type="scientific">Tetrabaena socialis</name>
    <dbReference type="NCBI Taxonomy" id="47790"/>
    <lineage>
        <taxon>Eukaryota</taxon>
        <taxon>Viridiplantae</taxon>
        <taxon>Chlorophyta</taxon>
        <taxon>core chlorophytes</taxon>
        <taxon>Chlorophyceae</taxon>
        <taxon>CS clade</taxon>
        <taxon>Chlamydomonadales</taxon>
        <taxon>Tetrabaenaceae</taxon>
        <taxon>Tetrabaena</taxon>
    </lineage>
</organism>
<sequence>MGAPPCGCRVSTILGSMWNVDGGGGGALAHQPGTSNQFPNHQLSTTITIAITSHRPPSMEMHAPVKADEWGPHRCTTSAPMSCKAAVAVQNEDWASFIVWLESLPQMDLSTGKNVEL</sequence>
<dbReference type="EMBL" id="PGGS01000284">
    <property type="protein sequence ID" value="PNH05729.1"/>
    <property type="molecule type" value="Genomic_DNA"/>
</dbReference>
<dbReference type="Proteomes" id="UP000236333">
    <property type="component" value="Unassembled WGS sequence"/>
</dbReference>
<proteinExistence type="predicted"/>
<gene>
    <name evidence="1" type="ORF">TSOC_007987</name>
</gene>
<evidence type="ECO:0000313" key="2">
    <source>
        <dbReference type="Proteomes" id="UP000236333"/>
    </source>
</evidence>
<evidence type="ECO:0000313" key="1">
    <source>
        <dbReference type="EMBL" id="PNH05729.1"/>
    </source>
</evidence>
<name>A0A2J7ZZN8_9CHLO</name>
<protein>
    <submittedName>
        <fullName evidence="1">Uncharacterized protein</fullName>
    </submittedName>
</protein>
<accession>A0A2J7ZZN8</accession>
<comment type="caution">
    <text evidence="1">The sequence shown here is derived from an EMBL/GenBank/DDBJ whole genome shotgun (WGS) entry which is preliminary data.</text>
</comment>